<organism evidence="3 4">
    <name type="scientific">Tetrahymena thermophila (strain SB210)</name>
    <dbReference type="NCBI Taxonomy" id="312017"/>
    <lineage>
        <taxon>Eukaryota</taxon>
        <taxon>Sar</taxon>
        <taxon>Alveolata</taxon>
        <taxon>Ciliophora</taxon>
        <taxon>Intramacronucleata</taxon>
        <taxon>Oligohymenophorea</taxon>
        <taxon>Hymenostomatida</taxon>
        <taxon>Tetrahymenina</taxon>
        <taxon>Tetrahymenidae</taxon>
        <taxon>Tetrahymena</taxon>
    </lineage>
</organism>
<gene>
    <name evidence="3" type="ORF">TTHERM_000729099</name>
</gene>
<dbReference type="KEGG" id="tet:TTHERM_000729099"/>
<sequence>MSAKKNCQLNCCMECTPTLLNLHEQNLKLQQKYQQMKLELIQANLNKQETSSSTQIFTTIKKDKNKWARPCFNKHQMGVTQNESRSCNSTKDSSLYNQVSILNKQFAAYGFCYQKSLSIEGKKDTSKIYMNEKFDQNLEDQNKNNNNFQLQNDSHQYCLTKSNKKIFLDQKNEFNNVSAIDFDILKQEMSQINSDSNQHECMQSRSGQKQSQNKNSSWEAFFGLKNTKKSTPPQVKQTYRSISLIQKSGKSVDDCFENYKAMSDKEANYVQLQNLQNINENVNKNQVNTAANKFQLDNILHQNQLQQNGYNDLNQSQHFQGQIRMNLLDEQKLKNKKQGQQRSQTPRINQTNFMIDQDLNWQKQQVNISQINYTQNSQDLSYRQPLSNNNRIKSFIEEENQSTKSPYTPQQIKLNKSIRNNEKCYNQYSQSPVALADLTNENRLNVTQRSSLHPFPIHTTPILNNLISSNKKQYYFDNSVETQTQRNFQFQELENINPNYQNVSPFLTKNEEKQNQIKMPSNKSGQIYKNQEFRGETSSNGYAFSQKLQQSRNSSLQTQEFRECKQILFNKYNLQDIQQINNDSYLLQSDKNNDQTGFFNEEIFKNIGQQSEARSEVISQNKLSDQQAFSVLSNCKSINSSQISSNSSSSHTIWYKMVSRVGERYLSTFDGQTEFIIGRQMTKKFQQLEDGKVRGGITLHKNLQNAFNTKFPLNSILIQYPKAILKFSTNGQRIKIKEDCYVFQQVTPIEAINLANE</sequence>
<keyword evidence="4" id="KW-1185">Reference proteome</keyword>
<dbReference type="EMBL" id="GG662537">
    <property type="protein sequence ID" value="EWS72676.1"/>
    <property type="molecule type" value="Genomic_DNA"/>
</dbReference>
<dbReference type="InParanoid" id="W7XFA2"/>
<evidence type="ECO:0000256" key="2">
    <source>
        <dbReference type="SAM" id="MobiDB-lite"/>
    </source>
</evidence>
<dbReference type="Proteomes" id="UP000009168">
    <property type="component" value="Unassembled WGS sequence"/>
</dbReference>
<proteinExistence type="predicted"/>
<evidence type="ECO:0000313" key="3">
    <source>
        <dbReference type="EMBL" id="EWS72676.1"/>
    </source>
</evidence>
<evidence type="ECO:0000313" key="4">
    <source>
        <dbReference type="Proteomes" id="UP000009168"/>
    </source>
</evidence>
<feature type="region of interest" description="Disordered" evidence="2">
    <location>
        <begin position="193"/>
        <end position="215"/>
    </location>
</feature>
<dbReference type="AlphaFoldDB" id="W7XFA2"/>
<feature type="coiled-coil region" evidence="1">
    <location>
        <begin position="19"/>
        <end position="46"/>
    </location>
</feature>
<accession>W7XFA2</accession>
<dbReference type="RefSeq" id="XP_012654801.1">
    <property type="nucleotide sequence ID" value="XM_012799347.1"/>
</dbReference>
<keyword evidence="1" id="KW-0175">Coiled coil</keyword>
<evidence type="ECO:0000256" key="1">
    <source>
        <dbReference type="SAM" id="Coils"/>
    </source>
</evidence>
<protein>
    <submittedName>
        <fullName evidence="3">Cyclic nucleotide-binding domain protein</fullName>
    </submittedName>
</protein>
<feature type="compositionally biased region" description="Low complexity" evidence="2">
    <location>
        <begin position="203"/>
        <end position="215"/>
    </location>
</feature>
<dbReference type="GeneID" id="24440436"/>
<reference evidence="4" key="1">
    <citation type="journal article" date="2006" name="PLoS Biol.">
        <title>Macronuclear genome sequence of the ciliate Tetrahymena thermophila, a model eukaryote.</title>
        <authorList>
            <person name="Eisen J.A."/>
            <person name="Coyne R.S."/>
            <person name="Wu M."/>
            <person name="Wu D."/>
            <person name="Thiagarajan M."/>
            <person name="Wortman J.R."/>
            <person name="Badger J.H."/>
            <person name="Ren Q."/>
            <person name="Amedeo P."/>
            <person name="Jones K.M."/>
            <person name="Tallon L.J."/>
            <person name="Delcher A.L."/>
            <person name="Salzberg S.L."/>
            <person name="Silva J.C."/>
            <person name="Haas B.J."/>
            <person name="Majoros W.H."/>
            <person name="Farzad M."/>
            <person name="Carlton J.M."/>
            <person name="Smith R.K. Jr."/>
            <person name="Garg J."/>
            <person name="Pearlman R.E."/>
            <person name="Karrer K.M."/>
            <person name="Sun L."/>
            <person name="Manning G."/>
            <person name="Elde N.C."/>
            <person name="Turkewitz A.P."/>
            <person name="Asai D.J."/>
            <person name="Wilkes D.E."/>
            <person name="Wang Y."/>
            <person name="Cai H."/>
            <person name="Collins K."/>
            <person name="Stewart B.A."/>
            <person name="Lee S.R."/>
            <person name="Wilamowska K."/>
            <person name="Weinberg Z."/>
            <person name="Ruzzo W.L."/>
            <person name="Wloga D."/>
            <person name="Gaertig J."/>
            <person name="Frankel J."/>
            <person name="Tsao C.-C."/>
            <person name="Gorovsky M.A."/>
            <person name="Keeling P.J."/>
            <person name="Waller R.F."/>
            <person name="Patron N.J."/>
            <person name="Cherry J.M."/>
            <person name="Stover N.A."/>
            <person name="Krieger C.J."/>
            <person name="del Toro C."/>
            <person name="Ryder H.F."/>
            <person name="Williamson S.C."/>
            <person name="Barbeau R.A."/>
            <person name="Hamilton E.P."/>
            <person name="Orias E."/>
        </authorList>
    </citation>
    <scope>NUCLEOTIDE SEQUENCE [LARGE SCALE GENOMIC DNA]</scope>
    <source>
        <strain evidence="4">SB210</strain>
    </source>
</reference>
<name>W7XFA2_TETTS</name>